<reference evidence="2 3" key="1">
    <citation type="journal article" date="2019" name="Int. J. Syst. Evol. Microbiol.">
        <title>The Global Catalogue of Microorganisms (GCM) 10K type strain sequencing project: providing services to taxonomists for standard genome sequencing and annotation.</title>
        <authorList>
            <consortium name="The Broad Institute Genomics Platform"/>
            <consortium name="The Broad Institute Genome Sequencing Center for Infectious Disease"/>
            <person name="Wu L."/>
            <person name="Ma J."/>
        </authorList>
    </citation>
    <scope>NUCLEOTIDE SEQUENCE [LARGE SCALE GENOMIC DNA]</scope>
    <source>
        <strain evidence="2 3">JCM 13250</strain>
    </source>
</reference>
<dbReference type="RefSeq" id="WP_344139764.1">
    <property type="nucleotide sequence ID" value="NZ_BAAALT010000279.1"/>
</dbReference>
<feature type="transmembrane region" description="Helical" evidence="1">
    <location>
        <begin position="20"/>
        <end position="40"/>
    </location>
</feature>
<dbReference type="EMBL" id="BAAALT010000279">
    <property type="protein sequence ID" value="GAA1833808.1"/>
    <property type="molecule type" value="Genomic_DNA"/>
</dbReference>
<keyword evidence="1" id="KW-0472">Membrane</keyword>
<gene>
    <name evidence="2" type="ORF">GCM10009682_60320</name>
</gene>
<keyword evidence="1" id="KW-0812">Transmembrane</keyword>
<comment type="caution">
    <text evidence="2">The sequence shown here is derived from an EMBL/GenBank/DDBJ whole genome shotgun (WGS) entry which is preliminary data.</text>
</comment>
<protein>
    <recommendedName>
        <fullName evidence="4">Prepilin-type N-terminal cleavage/methylation domain-containing protein</fullName>
    </recommendedName>
</protein>
<dbReference type="Proteomes" id="UP001500218">
    <property type="component" value="Unassembled WGS sequence"/>
</dbReference>
<organism evidence="2 3">
    <name type="scientific">Luedemannella flava</name>
    <dbReference type="NCBI Taxonomy" id="349316"/>
    <lineage>
        <taxon>Bacteria</taxon>
        <taxon>Bacillati</taxon>
        <taxon>Actinomycetota</taxon>
        <taxon>Actinomycetes</taxon>
        <taxon>Micromonosporales</taxon>
        <taxon>Micromonosporaceae</taxon>
        <taxon>Luedemannella</taxon>
    </lineage>
</organism>
<evidence type="ECO:0008006" key="4">
    <source>
        <dbReference type="Google" id="ProtNLM"/>
    </source>
</evidence>
<sequence>MLTRFAPRRDDRGFTLTELLVAIVLLGIIVGPLASGLITFMRNIDKTTGRLSESHDLQIAAAYFAQDVESLGVRKWTDTTFPLLQSVETNAPASGGVSGRACGGAGTPNAVVRLAWDDPTSASVTPPPIVRAAYIVTTVGTEKQLRRIVCVGASTTPVSNIVLVHNLVDAGPADCTPVACANYPDIPQKITLRLVIKNEASTATYEHILIGQRRQT</sequence>
<accession>A0ABN2MP25</accession>
<dbReference type="Pfam" id="PF07963">
    <property type="entry name" value="N_methyl"/>
    <property type="match status" value="1"/>
</dbReference>
<dbReference type="NCBIfam" id="TIGR02532">
    <property type="entry name" value="IV_pilin_GFxxxE"/>
    <property type="match status" value="1"/>
</dbReference>
<name>A0ABN2MP25_9ACTN</name>
<keyword evidence="1" id="KW-1133">Transmembrane helix</keyword>
<keyword evidence="3" id="KW-1185">Reference proteome</keyword>
<evidence type="ECO:0000256" key="1">
    <source>
        <dbReference type="SAM" id="Phobius"/>
    </source>
</evidence>
<evidence type="ECO:0000313" key="3">
    <source>
        <dbReference type="Proteomes" id="UP001500218"/>
    </source>
</evidence>
<dbReference type="InterPro" id="IPR012902">
    <property type="entry name" value="N_methyl_site"/>
</dbReference>
<proteinExistence type="predicted"/>
<evidence type="ECO:0000313" key="2">
    <source>
        <dbReference type="EMBL" id="GAA1833808.1"/>
    </source>
</evidence>